<organism evidence="6 7">
    <name type="scientific">Mesorhabditis belari</name>
    <dbReference type="NCBI Taxonomy" id="2138241"/>
    <lineage>
        <taxon>Eukaryota</taxon>
        <taxon>Metazoa</taxon>
        <taxon>Ecdysozoa</taxon>
        <taxon>Nematoda</taxon>
        <taxon>Chromadorea</taxon>
        <taxon>Rhabditida</taxon>
        <taxon>Rhabditina</taxon>
        <taxon>Rhabditomorpha</taxon>
        <taxon>Rhabditoidea</taxon>
        <taxon>Rhabditidae</taxon>
        <taxon>Mesorhabditinae</taxon>
        <taxon>Mesorhabditis</taxon>
    </lineage>
</organism>
<evidence type="ECO:0000256" key="5">
    <source>
        <dbReference type="SAM" id="Phobius"/>
    </source>
</evidence>
<feature type="transmembrane region" description="Helical" evidence="5">
    <location>
        <begin position="146"/>
        <end position="171"/>
    </location>
</feature>
<feature type="transmembrane region" description="Helical" evidence="5">
    <location>
        <begin position="105"/>
        <end position="126"/>
    </location>
</feature>
<dbReference type="GO" id="GO:0016020">
    <property type="term" value="C:membrane"/>
    <property type="evidence" value="ECO:0007669"/>
    <property type="project" value="UniProtKB-SubCell"/>
</dbReference>
<sequence>MATNVGGGMTSSDDYDDYDDHFVDPFEMISSSAFLILGVTTIWIYYRIAKFHSTNGFKTNFQRIFFILITNDMVSFLAQLFDVRLPTWGVHEWYFYIKEGPVPTILNYLSTVTLMIQSFGTLLVAINRATSLMFPVHYERDIENWMYFGVNMSCLFLSFPLNFYLGYRLLIKRKEVKLTRREFAFHATTVFQFIMGCVNAIDTIICNTQSMDDYWIFFETAPIFCDLCNFAPLWFIFIVSKEIRSNVFGKREDSIVLGKVSNFTTSPRRSTRSISTISVISAIQAH</sequence>
<evidence type="ECO:0000256" key="1">
    <source>
        <dbReference type="ARBA" id="ARBA00004141"/>
    </source>
</evidence>
<dbReference type="WBParaSite" id="MBELARI_LOCUS12131">
    <property type="protein sequence ID" value="MBELARI_LOCUS12131"/>
    <property type="gene ID" value="MBELARI_LOCUS12131"/>
</dbReference>
<dbReference type="Proteomes" id="UP000887575">
    <property type="component" value="Unassembled WGS sequence"/>
</dbReference>
<feature type="transmembrane region" description="Helical" evidence="5">
    <location>
        <begin position="28"/>
        <end position="46"/>
    </location>
</feature>
<dbReference type="AlphaFoldDB" id="A0AAF3EDT9"/>
<keyword evidence="6" id="KW-1185">Reference proteome</keyword>
<comment type="subcellular location">
    <subcellularLocation>
        <location evidence="1">Membrane</location>
        <topology evidence="1">Multi-pass membrane protein</topology>
    </subcellularLocation>
</comment>
<proteinExistence type="predicted"/>
<keyword evidence="2 5" id="KW-0812">Transmembrane</keyword>
<reference evidence="7" key="1">
    <citation type="submission" date="2024-02" db="UniProtKB">
        <authorList>
            <consortium name="WormBaseParasite"/>
        </authorList>
    </citation>
    <scope>IDENTIFICATION</scope>
</reference>
<evidence type="ECO:0000256" key="2">
    <source>
        <dbReference type="ARBA" id="ARBA00022692"/>
    </source>
</evidence>
<dbReference type="PANTHER" id="PTHR31627">
    <property type="entry name" value="SERPENTINE RECEPTOR CLASS GAMMA-RELATED"/>
    <property type="match status" value="1"/>
</dbReference>
<evidence type="ECO:0000313" key="6">
    <source>
        <dbReference type="Proteomes" id="UP000887575"/>
    </source>
</evidence>
<name>A0AAF3EDT9_9BILA</name>
<evidence type="ECO:0000256" key="4">
    <source>
        <dbReference type="ARBA" id="ARBA00023136"/>
    </source>
</evidence>
<evidence type="ECO:0000313" key="7">
    <source>
        <dbReference type="WBParaSite" id="MBELARI_LOCUS12131"/>
    </source>
</evidence>
<protein>
    <recommendedName>
        <fullName evidence="8">Serpentine receptor class gamma</fullName>
    </recommendedName>
</protein>
<evidence type="ECO:0000256" key="3">
    <source>
        <dbReference type="ARBA" id="ARBA00022989"/>
    </source>
</evidence>
<keyword evidence="4 5" id="KW-0472">Membrane</keyword>
<keyword evidence="3 5" id="KW-1133">Transmembrane helix</keyword>
<dbReference type="InterPro" id="IPR019426">
    <property type="entry name" value="7TM_GPCR_serpentine_rcpt_Srv"/>
</dbReference>
<feature type="transmembrane region" description="Helical" evidence="5">
    <location>
        <begin position="183"/>
        <end position="201"/>
    </location>
</feature>
<dbReference type="PANTHER" id="PTHR31627:SF42">
    <property type="entry name" value="G_PROTEIN_RECEP_F1_2 DOMAIN-CONTAINING PROTEIN-RELATED"/>
    <property type="match status" value="1"/>
</dbReference>
<dbReference type="Pfam" id="PF10323">
    <property type="entry name" value="7TM_GPCR_Srv"/>
    <property type="match status" value="1"/>
</dbReference>
<dbReference type="InterPro" id="IPR051119">
    <property type="entry name" value="Nematode_SR-like"/>
</dbReference>
<accession>A0AAF3EDT9</accession>
<feature type="transmembrane region" description="Helical" evidence="5">
    <location>
        <begin position="221"/>
        <end position="240"/>
    </location>
</feature>
<evidence type="ECO:0008006" key="8">
    <source>
        <dbReference type="Google" id="ProtNLM"/>
    </source>
</evidence>